<dbReference type="AlphaFoldDB" id="A0A076EDU4"/>
<evidence type="ECO:0000313" key="1">
    <source>
        <dbReference type="EMBL" id="AII03302.1"/>
    </source>
</evidence>
<organism evidence="1 2">
    <name type="scientific">Rhodococcus opacus</name>
    <name type="common">Nocardia opaca</name>
    <dbReference type="NCBI Taxonomy" id="37919"/>
    <lineage>
        <taxon>Bacteria</taxon>
        <taxon>Bacillati</taxon>
        <taxon>Actinomycetota</taxon>
        <taxon>Actinomycetes</taxon>
        <taxon>Mycobacteriales</taxon>
        <taxon>Nocardiaceae</taxon>
        <taxon>Rhodococcus</taxon>
    </lineage>
</organism>
<dbReference type="EMBL" id="CP008947">
    <property type="protein sequence ID" value="AII03302.1"/>
    <property type="molecule type" value="Genomic_DNA"/>
</dbReference>
<gene>
    <name evidence="1" type="ORF">EP51_01005</name>
</gene>
<dbReference type="RefSeq" id="WP_128638328.1">
    <property type="nucleotide sequence ID" value="NZ_CP008947.1"/>
</dbReference>
<proteinExistence type="predicted"/>
<name>A0A076EDU4_RHOOP</name>
<dbReference type="Proteomes" id="UP000028488">
    <property type="component" value="Chromosome"/>
</dbReference>
<dbReference type="eggNOG" id="ENOG502ZGMH">
    <property type="taxonomic scope" value="Bacteria"/>
</dbReference>
<evidence type="ECO:0000313" key="2">
    <source>
        <dbReference type="Proteomes" id="UP000028488"/>
    </source>
</evidence>
<sequence>MTHLSEQERQTLWRVADVLIPATTTRPGLRDADPGGIWLERALTARADLVGALQAELALLATASDLEPAVVDLHESDRARFDVVATAVSGAYYLVPEVRGLIGYPGQHRNPPRLEEAAEELSDEIFEAAMNYPGSYRPTPR</sequence>
<accession>A0A076EDU4</accession>
<reference evidence="1 2" key="1">
    <citation type="submission" date="2014-07" db="EMBL/GenBank/DDBJ databases">
        <title>Genome Sequence of Rhodococcus opacus Strain R7, a Biodegrader of Mono- and Polycyclic Aromatic Hydrocarbons.</title>
        <authorList>
            <person name="Di Gennaro P."/>
            <person name="Zampolli J."/>
            <person name="Presti I."/>
            <person name="Cappelletti M."/>
            <person name="D'Ursi P."/>
            <person name="Orro A."/>
            <person name="Mezzelani A."/>
            <person name="Milanesi L."/>
        </authorList>
    </citation>
    <scope>NUCLEOTIDE SEQUENCE [LARGE SCALE GENOMIC DNA]</scope>
    <source>
        <strain evidence="1 2">R7</strain>
    </source>
</reference>
<protein>
    <submittedName>
        <fullName evidence="1">Uncharacterized protein</fullName>
    </submittedName>
</protein>